<evidence type="ECO:0000256" key="1">
    <source>
        <dbReference type="SAM" id="SignalP"/>
    </source>
</evidence>
<feature type="chain" id="PRO_5013708739" description="Intracellular proteinase inhibitor BsuPI domain-containing protein" evidence="1">
    <location>
        <begin position="25"/>
        <end position="148"/>
    </location>
</feature>
<evidence type="ECO:0000313" key="3">
    <source>
        <dbReference type="Proteomes" id="UP000230084"/>
    </source>
</evidence>
<accession>A0A2H0RLL1</accession>
<dbReference type="AlphaFoldDB" id="A0A2H0RLL1"/>
<proteinExistence type="predicted"/>
<organism evidence="2 3">
    <name type="scientific">Candidatus Uhrbacteria bacterium CG10_big_fil_rev_8_21_14_0_10_50_16</name>
    <dbReference type="NCBI Taxonomy" id="1975039"/>
    <lineage>
        <taxon>Bacteria</taxon>
        <taxon>Candidatus Uhriibacteriota</taxon>
    </lineage>
</organism>
<evidence type="ECO:0000313" key="2">
    <source>
        <dbReference type="EMBL" id="PIR47316.1"/>
    </source>
</evidence>
<comment type="caution">
    <text evidence="2">The sequence shown here is derived from an EMBL/GenBank/DDBJ whole genome shotgun (WGS) entry which is preliminary data.</text>
</comment>
<evidence type="ECO:0008006" key="4">
    <source>
        <dbReference type="Google" id="ProtNLM"/>
    </source>
</evidence>
<reference evidence="2 3" key="1">
    <citation type="submission" date="2017-09" db="EMBL/GenBank/DDBJ databases">
        <title>Depth-based differentiation of microbial function through sediment-hosted aquifers and enrichment of novel symbionts in the deep terrestrial subsurface.</title>
        <authorList>
            <person name="Probst A.J."/>
            <person name="Ladd B."/>
            <person name="Jarett J.K."/>
            <person name="Geller-Mcgrath D.E."/>
            <person name="Sieber C.M."/>
            <person name="Emerson J.B."/>
            <person name="Anantharaman K."/>
            <person name="Thomas B.C."/>
            <person name="Malmstrom R."/>
            <person name="Stieglmeier M."/>
            <person name="Klingl A."/>
            <person name="Woyke T."/>
            <person name="Ryan C.M."/>
            <person name="Banfield J.F."/>
        </authorList>
    </citation>
    <scope>NUCLEOTIDE SEQUENCE [LARGE SCALE GENOMIC DNA]</scope>
    <source>
        <strain evidence="2">CG10_big_fil_rev_8_21_14_0_10_50_16</strain>
    </source>
</reference>
<feature type="signal peptide" evidence="1">
    <location>
        <begin position="1"/>
        <end position="24"/>
    </location>
</feature>
<protein>
    <recommendedName>
        <fullName evidence="4">Intracellular proteinase inhibitor BsuPI domain-containing protein</fullName>
    </recommendedName>
</protein>
<keyword evidence="1" id="KW-0732">Signal</keyword>
<sequence length="148" mass="15957">MHKTIGIAATLGMLVLMGAGCTTGNTVSADITVPPTVEEGADFPILVRVTNNYAEAKNLKSIKFDSDIFKGLYMNDSVPEEDDWNSAADGSYTSFYDQLVVSPGSSRDVTLNMNALWEGDYLGNMEICFEGVEPCLLETTSVRVTAAQ</sequence>
<gene>
    <name evidence="2" type="ORF">COV06_04515</name>
</gene>
<dbReference type="EMBL" id="PCYM01000010">
    <property type="protein sequence ID" value="PIR47316.1"/>
    <property type="molecule type" value="Genomic_DNA"/>
</dbReference>
<name>A0A2H0RLL1_9BACT</name>
<dbReference type="PROSITE" id="PS51257">
    <property type="entry name" value="PROKAR_LIPOPROTEIN"/>
    <property type="match status" value="1"/>
</dbReference>
<dbReference type="Proteomes" id="UP000230084">
    <property type="component" value="Unassembled WGS sequence"/>
</dbReference>